<dbReference type="EMBL" id="JAKEVZ010000009">
    <property type="protein sequence ID" value="MCF1752050.1"/>
    <property type="molecule type" value="Genomic_DNA"/>
</dbReference>
<dbReference type="RefSeq" id="WP_234861973.1">
    <property type="nucleotide sequence ID" value="NZ_JAKEVZ010000009.1"/>
</dbReference>
<dbReference type="Proteomes" id="UP001201449">
    <property type="component" value="Unassembled WGS sequence"/>
</dbReference>
<accession>A0ABS9BVF7</accession>
<reference evidence="1 2" key="1">
    <citation type="submission" date="2022-01" db="EMBL/GenBank/DDBJ databases">
        <title>Mariniradius saccharolyticus sp. nov., isolated from sediment of a river.</title>
        <authorList>
            <person name="Liu H."/>
        </authorList>
    </citation>
    <scope>NUCLEOTIDE SEQUENCE [LARGE SCALE GENOMIC DNA]</scope>
    <source>
        <strain evidence="1 2">RY-2</strain>
    </source>
</reference>
<comment type="caution">
    <text evidence="1">The sequence shown here is derived from an EMBL/GenBank/DDBJ whole genome shotgun (WGS) entry which is preliminary data.</text>
</comment>
<sequence>MKNEDKFFAAFQKHVPEAAAQYCWNLWKEKPFNFFITKARQSKLGDFRYRRDRKIQTITINHDLHPYQFLVTFIHEVAHFRAFEKYGLEILPHGLEWKMTFRELMVPVLNDAVFPKDILHALKRHMQNPKASSGADLFLGRVMRGYEQSDAGGALLVDLPVGGIFELQGRRFKKELTRRTRILCAELNTGRKYLISAHASVKKIE</sequence>
<organism evidence="1 2">
    <name type="scientific">Mariniradius sediminis</name>
    <dbReference type="NCBI Taxonomy" id="2909237"/>
    <lineage>
        <taxon>Bacteria</taxon>
        <taxon>Pseudomonadati</taxon>
        <taxon>Bacteroidota</taxon>
        <taxon>Cytophagia</taxon>
        <taxon>Cytophagales</taxon>
        <taxon>Cyclobacteriaceae</taxon>
        <taxon>Mariniradius</taxon>
    </lineage>
</organism>
<name>A0ABS9BVF7_9BACT</name>
<gene>
    <name evidence="1" type="ORF">L0U89_13320</name>
</gene>
<proteinExistence type="predicted"/>
<keyword evidence="2" id="KW-1185">Reference proteome</keyword>
<evidence type="ECO:0000313" key="2">
    <source>
        <dbReference type="Proteomes" id="UP001201449"/>
    </source>
</evidence>
<evidence type="ECO:0000313" key="1">
    <source>
        <dbReference type="EMBL" id="MCF1752050.1"/>
    </source>
</evidence>
<protein>
    <submittedName>
        <fullName evidence="1">Transcription elongation protein SprT</fullName>
    </submittedName>
</protein>